<name>A0ABR3PCW3_9PEZI</name>
<feature type="compositionally biased region" description="Basic and acidic residues" evidence="1">
    <location>
        <begin position="110"/>
        <end position="128"/>
    </location>
</feature>
<dbReference type="InterPro" id="IPR013226">
    <property type="entry name" value="Pal1"/>
</dbReference>
<dbReference type="EMBL" id="JBFMKM010000009">
    <property type="protein sequence ID" value="KAL1303993.1"/>
    <property type="molecule type" value="Genomic_DNA"/>
</dbReference>
<reference evidence="2 3" key="1">
    <citation type="submission" date="2024-07" db="EMBL/GenBank/DDBJ databases">
        <title>Draft sequence of the Neodothiora populina.</title>
        <authorList>
            <person name="Drown D.D."/>
            <person name="Schuette U.S."/>
            <person name="Buechlein A.B."/>
            <person name="Rusch D.R."/>
            <person name="Winton L.W."/>
            <person name="Adams G.A."/>
        </authorList>
    </citation>
    <scope>NUCLEOTIDE SEQUENCE [LARGE SCALE GENOMIC DNA]</scope>
    <source>
        <strain evidence="2 3">CPC 39397</strain>
    </source>
</reference>
<feature type="compositionally biased region" description="Polar residues" evidence="1">
    <location>
        <begin position="58"/>
        <end position="67"/>
    </location>
</feature>
<evidence type="ECO:0000256" key="1">
    <source>
        <dbReference type="SAM" id="MobiDB-lite"/>
    </source>
</evidence>
<proteinExistence type="predicted"/>
<dbReference type="RefSeq" id="XP_069200268.1">
    <property type="nucleotide sequence ID" value="XM_069344117.1"/>
</dbReference>
<feature type="compositionally biased region" description="Polar residues" evidence="1">
    <location>
        <begin position="394"/>
        <end position="405"/>
    </location>
</feature>
<keyword evidence="3" id="KW-1185">Reference proteome</keyword>
<dbReference type="Pfam" id="PF08316">
    <property type="entry name" value="Pal1"/>
    <property type="match status" value="1"/>
</dbReference>
<protein>
    <recommendedName>
        <fullName evidence="4">Pal1 cell morphology</fullName>
    </recommendedName>
</protein>
<sequence length="432" mass="47165">MSQAYGSKEGAAYLIDPLIAPEPSQETGPGSHFYPPDAKVPSSVAKPASPTSPRVPASPSSSTNPYRKSSVSSSGKTGGHSRQTSRDFHHGAVPPYASSSPGGSPKPFPKYREAAFGELNEGRRRSGSGDRTPPNYDQVVGQSSHRRRTSSLSARYPGDDSHKPLDIIRRDSKKAHRSPHLNKRHIPGADTVDRLDSTGPTIPYHHEGPYDAALLARNTDYAISPIAAVANSNREALKATPAEKIKDALERHVPIEGVAMVPPGERDQLGRVYHYEEGTDMMRDPDAPGGPYKQWPGVDYARDDITGKGEPAFSLDKALKAHTIHERDFDGHRGIEMSDRPLMSNYDARDQAEGKRVDQRDPVEIAGGSSRYAELDHELDVAQHSSSHHGKQPSVGQHMSRTSSLRKAGEGLKKRLSIKQKFREIHDGEVPE</sequence>
<dbReference type="Proteomes" id="UP001562354">
    <property type="component" value="Unassembled WGS sequence"/>
</dbReference>
<feature type="compositionally biased region" description="Basic and acidic residues" evidence="1">
    <location>
        <begin position="421"/>
        <end position="432"/>
    </location>
</feature>
<feature type="region of interest" description="Disordered" evidence="1">
    <location>
        <begin position="16"/>
        <end position="194"/>
    </location>
</feature>
<evidence type="ECO:0008006" key="4">
    <source>
        <dbReference type="Google" id="ProtNLM"/>
    </source>
</evidence>
<feature type="region of interest" description="Disordered" evidence="1">
    <location>
        <begin position="381"/>
        <end position="432"/>
    </location>
</feature>
<accession>A0ABR3PCW3</accession>
<feature type="compositionally biased region" description="Low complexity" evidence="1">
    <location>
        <begin position="94"/>
        <end position="105"/>
    </location>
</feature>
<evidence type="ECO:0000313" key="3">
    <source>
        <dbReference type="Proteomes" id="UP001562354"/>
    </source>
</evidence>
<organism evidence="2 3">
    <name type="scientific">Neodothiora populina</name>
    <dbReference type="NCBI Taxonomy" id="2781224"/>
    <lineage>
        <taxon>Eukaryota</taxon>
        <taxon>Fungi</taxon>
        <taxon>Dikarya</taxon>
        <taxon>Ascomycota</taxon>
        <taxon>Pezizomycotina</taxon>
        <taxon>Dothideomycetes</taxon>
        <taxon>Dothideomycetidae</taxon>
        <taxon>Dothideales</taxon>
        <taxon>Dothioraceae</taxon>
        <taxon>Neodothiora</taxon>
    </lineage>
</organism>
<gene>
    <name evidence="2" type="ORF">AAFC00_000437</name>
</gene>
<dbReference type="GeneID" id="95974140"/>
<dbReference type="PANTHER" id="PTHR28307:SF1">
    <property type="entry name" value="PAL1 CELL MORPHOLOGY PROTEIN"/>
    <property type="match status" value="1"/>
</dbReference>
<feature type="compositionally biased region" description="Basic and acidic residues" evidence="1">
    <location>
        <begin position="157"/>
        <end position="170"/>
    </location>
</feature>
<evidence type="ECO:0000313" key="2">
    <source>
        <dbReference type="EMBL" id="KAL1303993.1"/>
    </source>
</evidence>
<feature type="compositionally biased region" description="Basic residues" evidence="1">
    <location>
        <begin position="171"/>
        <end position="186"/>
    </location>
</feature>
<dbReference type="PANTHER" id="PTHR28307">
    <property type="entry name" value="PROTEIN PAL1"/>
    <property type="match status" value="1"/>
</dbReference>
<comment type="caution">
    <text evidence="2">The sequence shown here is derived from an EMBL/GenBank/DDBJ whole genome shotgun (WGS) entry which is preliminary data.</text>
</comment>